<dbReference type="AlphaFoldDB" id="A0A7J6WCJ3"/>
<dbReference type="Proteomes" id="UP000554482">
    <property type="component" value="Unassembled WGS sequence"/>
</dbReference>
<evidence type="ECO:0000313" key="1">
    <source>
        <dbReference type="EMBL" id="KAF5195051.1"/>
    </source>
</evidence>
<sequence>MLVLIHKLYNLKNKLRIWVANSGSDLHTRVSEARCDLFKTQTLLQGAPHDIRLAIQEKQLLKKYGNLARAELSIMKCRSDCDWMTMGDRGT</sequence>
<keyword evidence="2" id="KW-1185">Reference proteome</keyword>
<comment type="caution">
    <text evidence="1">The sequence shown here is derived from an EMBL/GenBank/DDBJ whole genome shotgun (WGS) entry which is preliminary data.</text>
</comment>
<gene>
    <name evidence="1" type="ORF">FRX31_015362</name>
</gene>
<dbReference type="EMBL" id="JABWDY010017898">
    <property type="protein sequence ID" value="KAF5195051.1"/>
    <property type="molecule type" value="Genomic_DNA"/>
</dbReference>
<protein>
    <submittedName>
        <fullName evidence="1">Uncharacterized protein</fullName>
    </submittedName>
</protein>
<accession>A0A7J6WCJ3</accession>
<reference evidence="1 2" key="1">
    <citation type="submission" date="2020-06" db="EMBL/GenBank/DDBJ databases">
        <title>Transcriptomic and genomic resources for Thalictrum thalictroides and T. hernandezii: Facilitating candidate gene discovery in an emerging model plant lineage.</title>
        <authorList>
            <person name="Arias T."/>
            <person name="Riano-Pachon D.M."/>
            <person name="Di Stilio V.S."/>
        </authorList>
    </citation>
    <scope>NUCLEOTIDE SEQUENCE [LARGE SCALE GENOMIC DNA]</scope>
    <source>
        <strain evidence="2">cv. WT478/WT964</strain>
        <tissue evidence="1">Leaves</tissue>
    </source>
</reference>
<proteinExistence type="predicted"/>
<organism evidence="1 2">
    <name type="scientific">Thalictrum thalictroides</name>
    <name type="common">Rue-anemone</name>
    <name type="synonym">Anemone thalictroides</name>
    <dbReference type="NCBI Taxonomy" id="46969"/>
    <lineage>
        <taxon>Eukaryota</taxon>
        <taxon>Viridiplantae</taxon>
        <taxon>Streptophyta</taxon>
        <taxon>Embryophyta</taxon>
        <taxon>Tracheophyta</taxon>
        <taxon>Spermatophyta</taxon>
        <taxon>Magnoliopsida</taxon>
        <taxon>Ranunculales</taxon>
        <taxon>Ranunculaceae</taxon>
        <taxon>Thalictroideae</taxon>
        <taxon>Thalictrum</taxon>
    </lineage>
</organism>
<evidence type="ECO:0000313" key="2">
    <source>
        <dbReference type="Proteomes" id="UP000554482"/>
    </source>
</evidence>
<name>A0A7J6WCJ3_THATH</name>